<name>A0A6H2A226_9ZZZZ</name>
<reference evidence="1" key="1">
    <citation type="submission" date="2020-03" db="EMBL/GenBank/DDBJ databases">
        <title>The deep terrestrial virosphere.</title>
        <authorList>
            <person name="Holmfeldt K."/>
            <person name="Nilsson E."/>
            <person name="Simone D."/>
            <person name="Lopez-Fernandez M."/>
            <person name="Wu X."/>
            <person name="de Brujin I."/>
            <person name="Lundin D."/>
            <person name="Andersson A."/>
            <person name="Bertilsson S."/>
            <person name="Dopson M."/>
        </authorList>
    </citation>
    <scope>NUCLEOTIDE SEQUENCE</scope>
    <source>
        <strain evidence="1">TM448A04028</strain>
        <strain evidence="2">TM448B03372</strain>
    </source>
</reference>
<dbReference type="AlphaFoldDB" id="A0A6H2A226"/>
<protein>
    <submittedName>
        <fullName evidence="1">Uncharacterized protein</fullName>
    </submittedName>
</protein>
<gene>
    <name evidence="1" type="ORF">TM448A04028_0007</name>
    <name evidence="2" type="ORF">TM448B03372_0002</name>
</gene>
<proteinExistence type="predicted"/>
<accession>A0A6H2A226</accession>
<dbReference type="EMBL" id="MT145012">
    <property type="protein sequence ID" value="QJI02560.1"/>
    <property type="molecule type" value="Genomic_DNA"/>
</dbReference>
<organism evidence="1">
    <name type="scientific">viral metagenome</name>
    <dbReference type="NCBI Taxonomy" id="1070528"/>
    <lineage>
        <taxon>unclassified sequences</taxon>
        <taxon>metagenomes</taxon>
        <taxon>organismal metagenomes</taxon>
    </lineage>
</organism>
<evidence type="ECO:0000313" key="2">
    <source>
        <dbReference type="EMBL" id="QJI02560.1"/>
    </source>
</evidence>
<evidence type="ECO:0000313" key="1">
    <source>
        <dbReference type="EMBL" id="QJA53789.1"/>
    </source>
</evidence>
<sequence>MSEQISIVSGEPIIYEDRVVTTLECCDCGLVHLVQVKIKNNKAILRFYKNDYETDKIRKEEKIVLYRRDKTT</sequence>
<dbReference type="EMBL" id="MT144451">
    <property type="protein sequence ID" value="QJA53789.1"/>
    <property type="molecule type" value="Genomic_DNA"/>
</dbReference>